<keyword evidence="1" id="KW-0175">Coiled coil</keyword>
<feature type="coiled-coil region" evidence="1">
    <location>
        <begin position="286"/>
        <end position="313"/>
    </location>
</feature>
<organism evidence="2 3">
    <name type="scientific">Marinoscillum luteum</name>
    <dbReference type="NCBI Taxonomy" id="861051"/>
    <lineage>
        <taxon>Bacteria</taxon>
        <taxon>Pseudomonadati</taxon>
        <taxon>Bacteroidota</taxon>
        <taxon>Cytophagia</taxon>
        <taxon>Cytophagales</taxon>
        <taxon>Reichenbachiellaceae</taxon>
        <taxon>Marinoscillum</taxon>
    </lineage>
</organism>
<name>A0ABW7NEN7_9BACT</name>
<sequence length="313" mass="33884">MITLLVHSAYAQESSYTVNKGSGYARLRIESDGDGTHNNVTNVIESYGYGGASDLNFMISNWNGHYHFAYQTTAGSFNAVRLTKGGGGSNGPNDGYGLIDVYGRDQSNYIRLTGYGDSFFKGSLVLGGTSTYARLELLSLASQPTMLVGRANGYPNIMASTDGTGHLIMDSRSNAYASLNHYSSADVTLAYGGGNVGVGVVHPTEKLEVKGTIRSKEVKVEAAPWPDYVFSEGYELPDLGATADFIKANKHLPGIPSATEVAEQGILLGEMNAKLLEKVEELTLHLIEKDKQIDLILERLEAQEREIDQLKKQ</sequence>
<evidence type="ECO:0000256" key="1">
    <source>
        <dbReference type="SAM" id="Coils"/>
    </source>
</evidence>
<dbReference type="Proteomes" id="UP001610063">
    <property type="component" value="Unassembled WGS sequence"/>
</dbReference>
<accession>A0ABW7NEN7</accession>
<evidence type="ECO:0000313" key="3">
    <source>
        <dbReference type="Proteomes" id="UP001610063"/>
    </source>
</evidence>
<reference evidence="2 3" key="1">
    <citation type="journal article" date="2013" name="Int. J. Syst. Evol. Microbiol.">
        <title>Marinoscillum luteum sp. nov., isolated from marine sediment.</title>
        <authorList>
            <person name="Cha I.T."/>
            <person name="Park S.J."/>
            <person name="Kim S.J."/>
            <person name="Kim J.G."/>
            <person name="Jung M.Y."/>
            <person name="Shin K.S."/>
            <person name="Kwon K.K."/>
            <person name="Yang S.H."/>
            <person name="Seo Y.S."/>
            <person name="Rhee S.K."/>
        </authorList>
    </citation>
    <scope>NUCLEOTIDE SEQUENCE [LARGE SCALE GENOMIC DNA]</scope>
    <source>
        <strain evidence="2 3">KCTC 23939</strain>
    </source>
</reference>
<comment type="caution">
    <text evidence="2">The sequence shown here is derived from an EMBL/GenBank/DDBJ whole genome shotgun (WGS) entry which is preliminary data.</text>
</comment>
<dbReference type="EMBL" id="JBIPKE010000020">
    <property type="protein sequence ID" value="MFH6986056.1"/>
    <property type="molecule type" value="Genomic_DNA"/>
</dbReference>
<proteinExistence type="predicted"/>
<keyword evidence="3" id="KW-1185">Reference proteome</keyword>
<evidence type="ECO:0000313" key="2">
    <source>
        <dbReference type="EMBL" id="MFH6986056.1"/>
    </source>
</evidence>
<gene>
    <name evidence="2" type="ORF">ACHKAR_21560</name>
</gene>
<protein>
    <submittedName>
        <fullName evidence="2">Uncharacterized protein</fullName>
    </submittedName>
</protein>